<evidence type="ECO:0000313" key="4">
    <source>
        <dbReference type="Proteomes" id="UP000596660"/>
    </source>
</evidence>
<protein>
    <recommendedName>
        <fullName evidence="2">Retrovirus-related Pol polyprotein from transposon TNT 1-94-like beta-barrel domain-containing protein</fullName>
    </recommendedName>
</protein>
<dbReference type="Proteomes" id="UP000596660">
    <property type="component" value="Unplaced"/>
</dbReference>
<accession>A0A803MRG5</accession>
<dbReference type="EnsemblPlants" id="AUR62033866-RA">
    <property type="protein sequence ID" value="AUR62033866-RA:cds"/>
    <property type="gene ID" value="AUR62033866"/>
</dbReference>
<feature type="region of interest" description="Disordered" evidence="1">
    <location>
        <begin position="322"/>
        <end position="341"/>
    </location>
</feature>
<evidence type="ECO:0000313" key="3">
    <source>
        <dbReference type="EnsemblPlants" id="AUR62033866-RA:cds"/>
    </source>
</evidence>
<reference evidence="3" key="1">
    <citation type="journal article" date="2017" name="Nature">
        <title>The genome of Chenopodium quinoa.</title>
        <authorList>
            <person name="Jarvis D.E."/>
            <person name="Ho Y.S."/>
            <person name="Lightfoot D.J."/>
            <person name="Schmoeckel S.M."/>
            <person name="Li B."/>
            <person name="Borm T.J.A."/>
            <person name="Ohyanagi H."/>
            <person name="Mineta K."/>
            <person name="Michell C.T."/>
            <person name="Saber N."/>
            <person name="Kharbatia N.M."/>
            <person name="Rupper R.R."/>
            <person name="Sharp A.R."/>
            <person name="Dally N."/>
            <person name="Boughton B.A."/>
            <person name="Woo Y.H."/>
            <person name="Gao G."/>
            <person name="Schijlen E.G.W.M."/>
            <person name="Guo X."/>
            <person name="Momin A.A."/>
            <person name="Negrao S."/>
            <person name="Al-Babili S."/>
            <person name="Gehring C."/>
            <person name="Roessner U."/>
            <person name="Jung C."/>
            <person name="Murphy K."/>
            <person name="Arold S.T."/>
            <person name="Gojobori T."/>
            <person name="van der Linden C.G."/>
            <person name="van Loo E.N."/>
            <person name="Jellen E.N."/>
            <person name="Maughan P.J."/>
            <person name="Tester M."/>
        </authorList>
    </citation>
    <scope>NUCLEOTIDE SEQUENCE [LARGE SCALE GENOMIC DNA]</scope>
    <source>
        <strain evidence="3">cv. PI 614886</strain>
    </source>
</reference>
<sequence length="369" mass="42492">MRGSPLLCTVEVRATMDQTLEIRRDKKVEPLVVLRMAGRLIHLRILKQFLKLVPATLKPGKSGYETEEEIDANFTGMIFCHNVFNIENRWIIDSGTTHHMIGDVKQLETCEPVNVKGKTNLPIGKTTSISCTRNMVLKNGLKLHNVLCVPKFKHNLLSVGKLMKDNACEVKFNLKNVLFKTVQPRRIRQLGKLYFLNIVDDHSWATWVELLRLKSGAYKEIRNFILFAKTQFDASVKLMRSDSALEFDDESRTPMPLQIPKDMEHISEDREDEQHDADTENINEESSRDREESKEVMDIEQMVLEHHMSEYLAIEIEMQEPVSNQAPQPELSRSSRERKHSSWTKDYEICLKKPQATCVANSVSVAMEP</sequence>
<feature type="compositionally biased region" description="Basic and acidic residues" evidence="1">
    <location>
        <begin position="285"/>
        <end position="295"/>
    </location>
</feature>
<keyword evidence="4" id="KW-1185">Reference proteome</keyword>
<dbReference type="AlphaFoldDB" id="A0A803MRG5"/>
<name>A0A803MRG5_CHEQI</name>
<feature type="compositionally biased region" description="Basic and acidic residues" evidence="1">
    <location>
        <begin position="267"/>
        <end position="278"/>
    </location>
</feature>
<proteinExistence type="predicted"/>
<feature type="region of interest" description="Disordered" evidence="1">
    <location>
        <begin position="267"/>
        <end position="295"/>
    </location>
</feature>
<dbReference type="Pfam" id="PF22936">
    <property type="entry name" value="Pol_BBD"/>
    <property type="match status" value="1"/>
</dbReference>
<dbReference type="InterPro" id="IPR054722">
    <property type="entry name" value="PolX-like_BBD"/>
</dbReference>
<reference evidence="3" key="2">
    <citation type="submission" date="2021-03" db="UniProtKB">
        <authorList>
            <consortium name="EnsemblPlants"/>
        </authorList>
    </citation>
    <scope>IDENTIFICATION</scope>
</reference>
<feature type="domain" description="Retrovirus-related Pol polyprotein from transposon TNT 1-94-like beta-barrel" evidence="2">
    <location>
        <begin position="90"/>
        <end position="165"/>
    </location>
</feature>
<dbReference type="Gramene" id="AUR62033866-RA">
    <property type="protein sequence ID" value="AUR62033866-RA:cds"/>
    <property type="gene ID" value="AUR62033866"/>
</dbReference>
<organism evidence="3 4">
    <name type="scientific">Chenopodium quinoa</name>
    <name type="common">Quinoa</name>
    <dbReference type="NCBI Taxonomy" id="63459"/>
    <lineage>
        <taxon>Eukaryota</taxon>
        <taxon>Viridiplantae</taxon>
        <taxon>Streptophyta</taxon>
        <taxon>Embryophyta</taxon>
        <taxon>Tracheophyta</taxon>
        <taxon>Spermatophyta</taxon>
        <taxon>Magnoliopsida</taxon>
        <taxon>eudicotyledons</taxon>
        <taxon>Gunneridae</taxon>
        <taxon>Pentapetalae</taxon>
        <taxon>Caryophyllales</taxon>
        <taxon>Chenopodiaceae</taxon>
        <taxon>Chenopodioideae</taxon>
        <taxon>Atripliceae</taxon>
        <taxon>Chenopodium</taxon>
    </lineage>
</organism>
<evidence type="ECO:0000259" key="2">
    <source>
        <dbReference type="Pfam" id="PF22936"/>
    </source>
</evidence>
<evidence type="ECO:0000256" key="1">
    <source>
        <dbReference type="SAM" id="MobiDB-lite"/>
    </source>
</evidence>